<comment type="pathway">
    <text evidence="8">Amino-acid biosynthesis; L-proline biosynthesis; L-glutamate 5-semialdehyde from L-glutamate: step 1/2.</text>
</comment>
<dbReference type="GO" id="GO:0005829">
    <property type="term" value="C:cytosol"/>
    <property type="evidence" value="ECO:0007669"/>
    <property type="project" value="TreeGrafter"/>
</dbReference>
<dbReference type="PROSITE" id="PS00902">
    <property type="entry name" value="GLUTAMATE_5_KINASE"/>
    <property type="match status" value="1"/>
</dbReference>
<name>A0A9X2LB54_9PROT</name>
<keyword evidence="6 8" id="KW-0418">Kinase</keyword>
<dbReference type="InterPro" id="IPR001048">
    <property type="entry name" value="Asp/Glu/Uridylate_kinase"/>
</dbReference>
<dbReference type="CDD" id="cd21157">
    <property type="entry name" value="PUA_G5K"/>
    <property type="match status" value="1"/>
</dbReference>
<sequence>MSVNEQKRIVIKVGSGLLVSEEDLNVRYAFLFGLLEDIASLRAKGHEVVLVSSGAAAVGLKAMGVRPSEAGVADKQAAAACGQPLLMAAYKAVASEFDLSIAQVLLTSDDMENRRRFLNTKNTLDRLLDRGLLPIVNENDTVTTEEIRVGDNDRLAAKVAQMIQAQAFIMLTGVEGLYDRNPDDEDARFVEEVSDVSEYIEATKSKSALGSGGMLTKMMAANMAQNGGVETYIASGILERPVTSVLENERRYTRCTAHGDPASAWRVWLADRLNMAGSITLSKDGAKAVREGKIGVRAEDIQSVHGEWAKGDVLHVYDEDGEECARGLTNYSSNEVVLLAKRTGRAVEEVLGYHSNADVIDAGNLVILEEHHLPWAVPEEEATAIEV</sequence>
<dbReference type="InterPro" id="IPR019797">
    <property type="entry name" value="Glutamate_5-kinase_CS"/>
</dbReference>
<evidence type="ECO:0000256" key="5">
    <source>
        <dbReference type="ARBA" id="ARBA00022741"/>
    </source>
</evidence>
<comment type="caution">
    <text evidence="8">Lacks conserved residue(s) required for the propagation of feature annotation.</text>
</comment>
<gene>
    <name evidence="8 10" type="primary">proB</name>
    <name evidence="10" type="ORF">NOG11_13815</name>
</gene>
<dbReference type="EC" id="2.7.2.11" evidence="8"/>
<dbReference type="InterPro" id="IPR011529">
    <property type="entry name" value="Glu_5kinase"/>
</dbReference>
<evidence type="ECO:0000259" key="9">
    <source>
        <dbReference type="SMART" id="SM00359"/>
    </source>
</evidence>
<feature type="domain" description="PUA" evidence="9">
    <location>
        <begin position="277"/>
        <end position="348"/>
    </location>
</feature>
<dbReference type="FunFam" id="3.40.1160.10:FF:000018">
    <property type="entry name" value="Glutamate 5-kinase"/>
    <property type="match status" value="1"/>
</dbReference>
<dbReference type="Gene3D" id="2.30.130.10">
    <property type="entry name" value="PUA domain"/>
    <property type="match status" value="1"/>
</dbReference>
<dbReference type="Gene3D" id="3.40.1160.10">
    <property type="entry name" value="Acetylglutamate kinase-like"/>
    <property type="match status" value="2"/>
</dbReference>
<dbReference type="PIRSF" id="PIRSF000729">
    <property type="entry name" value="GK"/>
    <property type="match status" value="1"/>
</dbReference>
<dbReference type="SUPFAM" id="SSF88697">
    <property type="entry name" value="PUA domain-like"/>
    <property type="match status" value="1"/>
</dbReference>
<dbReference type="PANTHER" id="PTHR43654:SF1">
    <property type="entry name" value="ISOPENTENYL PHOSPHATE KINASE"/>
    <property type="match status" value="1"/>
</dbReference>
<evidence type="ECO:0000256" key="3">
    <source>
        <dbReference type="ARBA" id="ARBA00022650"/>
    </source>
</evidence>
<keyword evidence="4 8" id="KW-0808">Transferase</keyword>
<dbReference type="HAMAP" id="MF_00456">
    <property type="entry name" value="ProB"/>
    <property type="match status" value="1"/>
</dbReference>
<dbReference type="AlphaFoldDB" id="A0A9X2LB54"/>
<evidence type="ECO:0000256" key="4">
    <source>
        <dbReference type="ARBA" id="ARBA00022679"/>
    </source>
</evidence>
<dbReference type="Pfam" id="PF01472">
    <property type="entry name" value="PUA"/>
    <property type="match status" value="1"/>
</dbReference>
<dbReference type="GO" id="GO:0003723">
    <property type="term" value="F:RNA binding"/>
    <property type="evidence" value="ECO:0007669"/>
    <property type="project" value="InterPro"/>
</dbReference>
<dbReference type="InterPro" id="IPR041739">
    <property type="entry name" value="G5K_ProB"/>
</dbReference>
<dbReference type="GO" id="GO:0004349">
    <property type="term" value="F:glutamate 5-kinase activity"/>
    <property type="evidence" value="ECO:0007669"/>
    <property type="project" value="UniProtKB-UniRule"/>
</dbReference>
<dbReference type="InterPro" id="IPR036393">
    <property type="entry name" value="AceGlu_kinase-like_sf"/>
</dbReference>
<evidence type="ECO:0000256" key="8">
    <source>
        <dbReference type="HAMAP-Rule" id="MF_00456"/>
    </source>
</evidence>
<proteinExistence type="inferred from homology"/>
<evidence type="ECO:0000313" key="10">
    <source>
        <dbReference type="EMBL" id="MCQ8186454.1"/>
    </source>
</evidence>
<evidence type="ECO:0000313" key="11">
    <source>
        <dbReference type="Proteomes" id="UP001142610"/>
    </source>
</evidence>
<reference evidence="10" key="1">
    <citation type="submission" date="2022-07" db="EMBL/GenBank/DDBJ databases">
        <title>Parvularcula maris sp. nov., an algicidal bacterium isolated from seawater.</title>
        <authorList>
            <person name="Li F."/>
        </authorList>
    </citation>
    <scope>NUCLEOTIDE SEQUENCE</scope>
    <source>
        <strain evidence="10">BGMRC 0090</strain>
    </source>
</reference>
<feature type="binding site" evidence="8">
    <location>
        <position position="53"/>
    </location>
    <ligand>
        <name>substrate</name>
    </ligand>
</feature>
<protein>
    <recommendedName>
        <fullName evidence="8">Glutamate 5-kinase</fullName>
        <ecNumber evidence="8">2.7.2.11</ecNumber>
    </recommendedName>
    <alternativeName>
        <fullName evidence="8">Gamma-glutamyl kinase</fullName>
        <shortName evidence="8">GK</shortName>
    </alternativeName>
</protein>
<evidence type="ECO:0000256" key="7">
    <source>
        <dbReference type="ARBA" id="ARBA00022840"/>
    </source>
</evidence>
<dbReference type="Pfam" id="PF00696">
    <property type="entry name" value="AA_kinase"/>
    <property type="match status" value="1"/>
</dbReference>
<dbReference type="InterPro" id="IPR001057">
    <property type="entry name" value="Glu/AcGlu_kinase"/>
</dbReference>
<comment type="similarity">
    <text evidence="8">Belongs to the glutamate 5-kinase family.</text>
</comment>
<comment type="subcellular location">
    <subcellularLocation>
        <location evidence="8">Cytoplasm</location>
    </subcellularLocation>
</comment>
<organism evidence="10 11">
    <name type="scientific">Parvularcula maris</name>
    <dbReference type="NCBI Taxonomy" id="2965077"/>
    <lineage>
        <taxon>Bacteria</taxon>
        <taxon>Pseudomonadati</taxon>
        <taxon>Pseudomonadota</taxon>
        <taxon>Alphaproteobacteria</taxon>
        <taxon>Parvularculales</taxon>
        <taxon>Parvularculaceae</taxon>
        <taxon>Parvularcula</taxon>
    </lineage>
</organism>
<keyword evidence="2 8" id="KW-0028">Amino-acid biosynthesis</keyword>
<dbReference type="PRINTS" id="PR00474">
    <property type="entry name" value="GLU5KINASE"/>
</dbReference>
<dbReference type="RefSeq" id="WP_256620378.1">
    <property type="nucleotide sequence ID" value="NZ_JANIBC010000019.1"/>
</dbReference>
<comment type="caution">
    <text evidence="10">The sequence shown here is derived from an EMBL/GenBank/DDBJ whole genome shotgun (WGS) entry which is preliminary data.</text>
</comment>
<dbReference type="InterPro" id="IPR036974">
    <property type="entry name" value="PUA_sf"/>
</dbReference>
<keyword evidence="5 8" id="KW-0547">Nucleotide-binding</keyword>
<dbReference type="SMART" id="SM00359">
    <property type="entry name" value="PUA"/>
    <property type="match status" value="1"/>
</dbReference>
<dbReference type="GO" id="GO:0055129">
    <property type="term" value="P:L-proline biosynthetic process"/>
    <property type="evidence" value="ECO:0007669"/>
    <property type="project" value="UniProtKB-UniRule"/>
</dbReference>
<keyword evidence="1 8" id="KW-0963">Cytoplasm</keyword>
<evidence type="ECO:0000256" key="6">
    <source>
        <dbReference type="ARBA" id="ARBA00022777"/>
    </source>
</evidence>
<dbReference type="Proteomes" id="UP001142610">
    <property type="component" value="Unassembled WGS sequence"/>
</dbReference>
<dbReference type="PANTHER" id="PTHR43654">
    <property type="entry name" value="GLUTAMATE 5-KINASE"/>
    <property type="match status" value="1"/>
</dbReference>
<accession>A0A9X2LB54</accession>
<feature type="binding site" evidence="8">
    <location>
        <position position="12"/>
    </location>
    <ligand>
        <name>ATP</name>
        <dbReference type="ChEBI" id="CHEBI:30616"/>
    </ligand>
</feature>
<dbReference type="CDD" id="cd04242">
    <property type="entry name" value="AAK_G5K_ProB"/>
    <property type="match status" value="1"/>
</dbReference>
<dbReference type="SUPFAM" id="SSF53633">
    <property type="entry name" value="Carbamate kinase-like"/>
    <property type="match status" value="1"/>
</dbReference>
<evidence type="ECO:0000256" key="1">
    <source>
        <dbReference type="ARBA" id="ARBA00022490"/>
    </source>
</evidence>
<keyword evidence="3 8" id="KW-0641">Proline biosynthesis</keyword>
<feature type="binding site" evidence="8">
    <location>
        <position position="152"/>
    </location>
    <ligand>
        <name>substrate</name>
    </ligand>
</feature>
<dbReference type="EMBL" id="JANIBC010000019">
    <property type="protein sequence ID" value="MCQ8186454.1"/>
    <property type="molecule type" value="Genomic_DNA"/>
</dbReference>
<evidence type="ECO:0000256" key="2">
    <source>
        <dbReference type="ARBA" id="ARBA00022605"/>
    </source>
</evidence>
<dbReference type="PROSITE" id="PS50890">
    <property type="entry name" value="PUA"/>
    <property type="match status" value="1"/>
</dbReference>
<dbReference type="GO" id="GO:0005524">
    <property type="term" value="F:ATP binding"/>
    <property type="evidence" value="ECO:0007669"/>
    <property type="project" value="UniProtKB-KW"/>
</dbReference>
<keyword evidence="7 8" id="KW-0067">ATP-binding</keyword>
<dbReference type="InterPro" id="IPR002478">
    <property type="entry name" value="PUA"/>
</dbReference>
<keyword evidence="11" id="KW-1185">Reference proteome</keyword>
<dbReference type="NCBIfam" id="TIGR01027">
    <property type="entry name" value="proB"/>
    <property type="match status" value="1"/>
</dbReference>
<feature type="binding site" evidence="8">
    <location>
        <position position="140"/>
    </location>
    <ligand>
        <name>substrate</name>
    </ligand>
</feature>
<comment type="catalytic activity">
    <reaction evidence="8">
        <text>L-glutamate + ATP = L-glutamyl 5-phosphate + ADP</text>
        <dbReference type="Rhea" id="RHEA:14877"/>
        <dbReference type="ChEBI" id="CHEBI:29985"/>
        <dbReference type="ChEBI" id="CHEBI:30616"/>
        <dbReference type="ChEBI" id="CHEBI:58274"/>
        <dbReference type="ChEBI" id="CHEBI:456216"/>
        <dbReference type="EC" id="2.7.2.11"/>
    </reaction>
</comment>
<dbReference type="InterPro" id="IPR015947">
    <property type="entry name" value="PUA-like_sf"/>
</dbReference>
<dbReference type="InterPro" id="IPR005715">
    <property type="entry name" value="Glu_5kinase/COase_Synthase"/>
</dbReference>
<comment type="function">
    <text evidence="8">Catalyzes the transfer of a phosphate group to glutamate to form L-glutamate 5-phosphate.</text>
</comment>
<feature type="binding site" evidence="8">
    <location>
        <begin position="211"/>
        <end position="217"/>
    </location>
    <ligand>
        <name>ATP</name>
        <dbReference type="ChEBI" id="CHEBI:30616"/>
    </ligand>
</feature>